<accession>A0A6B0TVR9</accession>
<dbReference type="AlphaFoldDB" id="A0A6B0TVR9"/>
<organism evidence="1">
    <name type="scientific">Ixodes ricinus</name>
    <name type="common">Common tick</name>
    <name type="synonym">Acarus ricinus</name>
    <dbReference type="NCBI Taxonomy" id="34613"/>
    <lineage>
        <taxon>Eukaryota</taxon>
        <taxon>Metazoa</taxon>
        <taxon>Ecdysozoa</taxon>
        <taxon>Arthropoda</taxon>
        <taxon>Chelicerata</taxon>
        <taxon>Arachnida</taxon>
        <taxon>Acari</taxon>
        <taxon>Parasitiformes</taxon>
        <taxon>Ixodida</taxon>
        <taxon>Ixodoidea</taxon>
        <taxon>Ixodidae</taxon>
        <taxon>Ixodinae</taxon>
        <taxon>Ixodes</taxon>
    </lineage>
</organism>
<evidence type="ECO:0000313" key="1">
    <source>
        <dbReference type="EMBL" id="MXU83428.1"/>
    </source>
</evidence>
<proteinExistence type="predicted"/>
<protein>
    <submittedName>
        <fullName evidence="1">Putative secreted protein</fullName>
    </submittedName>
</protein>
<name>A0A6B0TVR9_IXORI</name>
<dbReference type="EMBL" id="GIFC01001345">
    <property type="protein sequence ID" value="MXU83428.1"/>
    <property type="molecule type" value="Transcribed_RNA"/>
</dbReference>
<sequence>MLRIWLQPVYVFSLLVSLAKISGSGGSIAVYWRKLTPASALSPHTLPENVSPLSNCDHTLVRFKFNRSTLIKDCH</sequence>
<reference evidence="1" key="1">
    <citation type="submission" date="2019-12" db="EMBL/GenBank/DDBJ databases">
        <title>An insight into the sialome of adult female Ixodes ricinus ticks feeding for 6 days.</title>
        <authorList>
            <person name="Perner J."/>
            <person name="Ribeiro J.M.C."/>
        </authorList>
    </citation>
    <scope>NUCLEOTIDE SEQUENCE</scope>
    <source>
        <strain evidence="1">Semi-engorged</strain>
        <tissue evidence="1">Salivary glands</tissue>
    </source>
</reference>